<dbReference type="PROSITE" id="PS51352">
    <property type="entry name" value="THIOREDOXIN_2"/>
    <property type="match status" value="1"/>
</dbReference>
<dbReference type="InterPro" id="IPR013766">
    <property type="entry name" value="Thioredoxin_domain"/>
</dbReference>
<dbReference type="AlphaFoldDB" id="A0A0B8ZMZ3"/>
<gene>
    <name evidence="6" type="ORF">NJ75_01500</name>
</gene>
<evidence type="ECO:0000313" key="7">
    <source>
        <dbReference type="Proteomes" id="UP000031338"/>
    </source>
</evidence>
<dbReference type="EMBL" id="JRVC01000006">
    <property type="protein sequence ID" value="KHS47704.1"/>
    <property type="molecule type" value="Genomic_DNA"/>
</dbReference>
<dbReference type="RefSeq" id="WP_039333023.1">
    <property type="nucleotide sequence ID" value="NZ_JRVC01000006.1"/>
</dbReference>
<keyword evidence="4" id="KW-0676">Redox-active center</keyword>
<keyword evidence="3" id="KW-1015">Disulfide bond</keyword>
<feature type="domain" description="Thioredoxin" evidence="5">
    <location>
        <begin position="71"/>
        <end position="264"/>
    </location>
</feature>
<keyword evidence="1" id="KW-0732">Signal</keyword>
<keyword evidence="7" id="KW-1185">Reference proteome</keyword>
<dbReference type="Pfam" id="PF18312">
    <property type="entry name" value="ScsC_N"/>
    <property type="match status" value="1"/>
</dbReference>
<evidence type="ECO:0000256" key="3">
    <source>
        <dbReference type="ARBA" id="ARBA00023157"/>
    </source>
</evidence>
<name>A0A0B8ZMZ3_9SPHN</name>
<evidence type="ECO:0000256" key="2">
    <source>
        <dbReference type="ARBA" id="ARBA00023002"/>
    </source>
</evidence>
<evidence type="ECO:0000259" key="5">
    <source>
        <dbReference type="PROSITE" id="PS51352"/>
    </source>
</evidence>
<dbReference type="CDD" id="cd03023">
    <property type="entry name" value="DsbA_Com1_like"/>
    <property type="match status" value="1"/>
</dbReference>
<dbReference type="GO" id="GO:0016491">
    <property type="term" value="F:oxidoreductase activity"/>
    <property type="evidence" value="ECO:0007669"/>
    <property type="project" value="UniProtKB-KW"/>
</dbReference>
<organism evidence="6 7">
    <name type="scientific">Novosphingobium subterraneum</name>
    <dbReference type="NCBI Taxonomy" id="48936"/>
    <lineage>
        <taxon>Bacteria</taxon>
        <taxon>Pseudomonadati</taxon>
        <taxon>Pseudomonadota</taxon>
        <taxon>Alphaproteobacteria</taxon>
        <taxon>Sphingomonadales</taxon>
        <taxon>Sphingomonadaceae</taxon>
        <taxon>Novosphingobium</taxon>
    </lineage>
</organism>
<dbReference type="PANTHER" id="PTHR13887">
    <property type="entry name" value="GLUTATHIONE S-TRANSFERASE KAPPA"/>
    <property type="match status" value="1"/>
</dbReference>
<proteinExistence type="predicted"/>
<dbReference type="PANTHER" id="PTHR13887:SF14">
    <property type="entry name" value="DISULFIDE BOND FORMATION PROTEIN D"/>
    <property type="match status" value="1"/>
</dbReference>
<comment type="caution">
    <text evidence="6">The sequence shown here is derived from an EMBL/GenBank/DDBJ whole genome shotgun (WGS) entry which is preliminary data.</text>
</comment>
<dbReference type="Pfam" id="PF01323">
    <property type="entry name" value="DSBA"/>
    <property type="match status" value="1"/>
</dbReference>
<reference evidence="6 7" key="1">
    <citation type="submission" date="2014-10" db="EMBL/GenBank/DDBJ databases">
        <title>Draft genome sequence of Novosphingobium subterraneum DSM 12447.</title>
        <authorList>
            <person name="Gan H.M."/>
            <person name="Gan H.Y."/>
            <person name="Savka M.A."/>
        </authorList>
    </citation>
    <scope>NUCLEOTIDE SEQUENCE [LARGE SCALE GENOMIC DNA]</scope>
    <source>
        <strain evidence="6 7">DSM 12447</strain>
    </source>
</reference>
<dbReference type="Gene3D" id="3.40.30.10">
    <property type="entry name" value="Glutaredoxin"/>
    <property type="match status" value="1"/>
</dbReference>
<accession>A0A0B8ZMZ3</accession>
<dbReference type="InterPro" id="IPR001853">
    <property type="entry name" value="DSBA-like_thioredoxin_dom"/>
</dbReference>
<dbReference type="Proteomes" id="UP000031338">
    <property type="component" value="Unassembled WGS sequence"/>
</dbReference>
<evidence type="ECO:0000256" key="4">
    <source>
        <dbReference type="ARBA" id="ARBA00023284"/>
    </source>
</evidence>
<evidence type="ECO:0000256" key="1">
    <source>
        <dbReference type="ARBA" id="ARBA00022729"/>
    </source>
</evidence>
<protein>
    <submittedName>
        <fullName evidence="6">DSBA oxidoreductase</fullName>
    </submittedName>
</protein>
<dbReference type="SUPFAM" id="SSF52833">
    <property type="entry name" value="Thioredoxin-like"/>
    <property type="match status" value="1"/>
</dbReference>
<evidence type="ECO:0000313" key="6">
    <source>
        <dbReference type="EMBL" id="KHS47704.1"/>
    </source>
</evidence>
<dbReference type="PATRIC" id="fig|48936.3.peg.1503"/>
<sequence>MSDTKPRRIGAFAAFALLLAAGGAAGGWWYAHRDADTASGDDADLEASLASAGINGKERAAIEGLVRSYILEHPEVLPEAMERLQQREAAAQIGPMRGALETPFPGAVMGNPDGKVTLVEFTDFACTYCRQSVKTLDALIAKNPDLRVVVRELPIIAPESAPAARMALAAAAQGKYPAYHKAMFEGARPSDASITAAATAAGLDLASARTFAARPDVEEELKRNLQLARQLGINGTPAWVIGEQLVHGAVPQEDLQAAIDAARKS</sequence>
<dbReference type="InterPro" id="IPR036249">
    <property type="entry name" value="Thioredoxin-like_sf"/>
</dbReference>
<keyword evidence="2" id="KW-0560">Oxidoreductase</keyword>
<dbReference type="STRING" id="48936.NJ75_01500"/>
<dbReference type="InterPro" id="IPR041205">
    <property type="entry name" value="ScsC_N"/>
</dbReference>